<gene>
    <name evidence="2" type="ORF">COS99_07715</name>
</gene>
<dbReference type="InterPro" id="IPR013096">
    <property type="entry name" value="Cupin_2"/>
</dbReference>
<proteinExistence type="predicted"/>
<dbReference type="Proteomes" id="UP000230052">
    <property type="component" value="Unassembled WGS sequence"/>
</dbReference>
<sequence length="106" mass="11632">MEGSIGQVKDLSGLIDYQDGSVVSKEIIKKEKGTVTLFAFDKGQGLSEHTAPFDAFVYIADGKAEITVSGKVFRLKAGEMIIMPANKPHTLKAQERFKMLLVMIRA</sequence>
<evidence type="ECO:0000259" key="1">
    <source>
        <dbReference type="Pfam" id="PF07883"/>
    </source>
</evidence>
<accession>A0A2J0L130</accession>
<evidence type="ECO:0000313" key="3">
    <source>
        <dbReference type="Proteomes" id="UP000230052"/>
    </source>
</evidence>
<dbReference type="PANTHER" id="PTHR37694">
    <property type="entry name" value="SLR8022 PROTEIN"/>
    <property type="match status" value="1"/>
</dbReference>
<dbReference type="SUPFAM" id="SSF51182">
    <property type="entry name" value="RmlC-like cupins"/>
    <property type="match status" value="1"/>
</dbReference>
<reference evidence="2 3" key="1">
    <citation type="submission" date="2017-09" db="EMBL/GenBank/DDBJ databases">
        <title>Depth-based differentiation of microbial function through sediment-hosted aquifers and enrichment of novel symbionts in the deep terrestrial subsurface.</title>
        <authorList>
            <person name="Probst A.J."/>
            <person name="Ladd B."/>
            <person name="Jarett J.K."/>
            <person name="Geller-Mcgrath D.E."/>
            <person name="Sieber C.M."/>
            <person name="Emerson J.B."/>
            <person name="Anantharaman K."/>
            <person name="Thomas B.C."/>
            <person name="Malmstrom R."/>
            <person name="Stieglmeier M."/>
            <person name="Klingl A."/>
            <person name="Woyke T."/>
            <person name="Ryan C.M."/>
            <person name="Banfield J.F."/>
        </authorList>
    </citation>
    <scope>NUCLEOTIDE SEQUENCE [LARGE SCALE GENOMIC DNA]</scope>
    <source>
        <strain evidence="2">CG07_land_8_20_14_0_80_42_15</strain>
    </source>
</reference>
<dbReference type="EMBL" id="PEWV01000074">
    <property type="protein sequence ID" value="PIU40946.1"/>
    <property type="molecule type" value="Genomic_DNA"/>
</dbReference>
<organism evidence="2 3">
    <name type="scientific">Candidatus Aquitaenariimonas noxiae</name>
    <dbReference type="NCBI Taxonomy" id="1974741"/>
    <lineage>
        <taxon>Bacteria</taxon>
        <taxon>Pseudomonadati</taxon>
        <taxon>Candidatus Omnitrophota</taxon>
        <taxon>Candidatus Aquitaenariimonas</taxon>
    </lineage>
</organism>
<dbReference type="Gene3D" id="2.60.120.10">
    <property type="entry name" value="Jelly Rolls"/>
    <property type="match status" value="1"/>
</dbReference>
<feature type="domain" description="Cupin type-2" evidence="1">
    <location>
        <begin position="37"/>
        <end position="102"/>
    </location>
</feature>
<comment type="caution">
    <text evidence="2">The sequence shown here is derived from an EMBL/GenBank/DDBJ whole genome shotgun (WGS) entry which is preliminary data.</text>
</comment>
<name>A0A2J0L130_9BACT</name>
<dbReference type="CDD" id="cd02230">
    <property type="entry name" value="cupin_HP0902-like"/>
    <property type="match status" value="1"/>
</dbReference>
<protein>
    <submittedName>
        <fullName evidence="2">Cupin domain-containing protein</fullName>
    </submittedName>
</protein>
<dbReference type="InterPro" id="IPR011051">
    <property type="entry name" value="RmlC_Cupin_sf"/>
</dbReference>
<dbReference type="PANTHER" id="PTHR37694:SF1">
    <property type="entry name" value="SLR8022 PROTEIN"/>
    <property type="match status" value="1"/>
</dbReference>
<evidence type="ECO:0000313" key="2">
    <source>
        <dbReference type="EMBL" id="PIU40946.1"/>
    </source>
</evidence>
<dbReference type="Pfam" id="PF07883">
    <property type="entry name" value="Cupin_2"/>
    <property type="match status" value="1"/>
</dbReference>
<dbReference type="AlphaFoldDB" id="A0A2J0L130"/>
<dbReference type="InterPro" id="IPR014710">
    <property type="entry name" value="RmlC-like_jellyroll"/>
</dbReference>